<reference evidence="3" key="1">
    <citation type="journal article" date="2011" name="PLoS Genet.">
        <title>Genomic analysis of the necrotrophic fungal pathogens Sclerotinia sclerotiorum and Botrytis cinerea.</title>
        <authorList>
            <person name="Amselem J."/>
            <person name="Cuomo C.A."/>
            <person name="van Kan J.A."/>
            <person name="Viaud M."/>
            <person name="Benito E.P."/>
            <person name="Couloux A."/>
            <person name="Coutinho P.M."/>
            <person name="de Vries R.P."/>
            <person name="Dyer P.S."/>
            <person name="Fillinger S."/>
            <person name="Fournier E."/>
            <person name="Gout L."/>
            <person name="Hahn M."/>
            <person name="Kohn L."/>
            <person name="Lapalu N."/>
            <person name="Plummer K.M."/>
            <person name="Pradier J.M."/>
            <person name="Quevillon E."/>
            <person name="Sharon A."/>
            <person name="Simon A."/>
            <person name="ten Have A."/>
            <person name="Tudzynski B."/>
            <person name="Tudzynski P."/>
            <person name="Wincker P."/>
            <person name="Andrew M."/>
            <person name="Anthouard V."/>
            <person name="Beever R.E."/>
            <person name="Beffa R."/>
            <person name="Benoit I."/>
            <person name="Bouzid O."/>
            <person name="Brault B."/>
            <person name="Chen Z."/>
            <person name="Choquer M."/>
            <person name="Collemare J."/>
            <person name="Cotton P."/>
            <person name="Danchin E.G."/>
            <person name="Da Silva C."/>
            <person name="Gautier A."/>
            <person name="Giraud C."/>
            <person name="Giraud T."/>
            <person name="Gonzalez C."/>
            <person name="Grossetete S."/>
            <person name="Guldener U."/>
            <person name="Henrissat B."/>
            <person name="Howlett B.J."/>
            <person name="Kodira C."/>
            <person name="Kretschmer M."/>
            <person name="Lappartient A."/>
            <person name="Leroch M."/>
            <person name="Levis C."/>
            <person name="Mauceli E."/>
            <person name="Neuveglise C."/>
            <person name="Oeser B."/>
            <person name="Pearson M."/>
            <person name="Poulain J."/>
            <person name="Poussereau N."/>
            <person name="Quesneville H."/>
            <person name="Rascle C."/>
            <person name="Schumacher J."/>
            <person name="Segurens B."/>
            <person name="Sexton A."/>
            <person name="Silva E."/>
            <person name="Sirven C."/>
            <person name="Soanes D.M."/>
            <person name="Talbot N.J."/>
            <person name="Templeton M."/>
            <person name="Yandava C."/>
            <person name="Yarden O."/>
            <person name="Zeng Q."/>
            <person name="Rollins J.A."/>
            <person name="Lebrun M.H."/>
            <person name="Dickman M."/>
        </authorList>
    </citation>
    <scope>NUCLEOTIDE SEQUENCE [LARGE SCALE GENOMIC DNA]</scope>
    <source>
        <strain evidence="3">ATCC 18683 / 1980 / Ss-1</strain>
    </source>
</reference>
<protein>
    <submittedName>
        <fullName evidence="2">Uncharacterized protein</fullName>
    </submittedName>
</protein>
<dbReference type="KEGG" id="ssl:SS1G_13343"/>
<proteinExistence type="predicted"/>
<sequence>MIRERSTEGIDGLSNLILLVWGGRRGGCGWDGWDVLGGILGGAVFGEGEGVTGERRGGRSIWGGEGGRGRTRRST</sequence>
<dbReference type="AlphaFoldDB" id="A7F6W3"/>
<dbReference type="EMBL" id="CH476644">
    <property type="protein sequence ID" value="EDN98484.1"/>
    <property type="molecule type" value="Genomic_DNA"/>
</dbReference>
<keyword evidence="3" id="KW-1185">Reference proteome</keyword>
<accession>A7F6W3</accession>
<name>A7F6W3_SCLS1</name>
<dbReference type="InParanoid" id="A7F6W3"/>
<dbReference type="GeneID" id="5481827"/>
<organism evidence="2 3">
    <name type="scientific">Sclerotinia sclerotiorum (strain ATCC 18683 / 1980 / Ss-1)</name>
    <name type="common">White mold</name>
    <name type="synonym">Whetzelinia sclerotiorum</name>
    <dbReference type="NCBI Taxonomy" id="665079"/>
    <lineage>
        <taxon>Eukaryota</taxon>
        <taxon>Fungi</taxon>
        <taxon>Dikarya</taxon>
        <taxon>Ascomycota</taxon>
        <taxon>Pezizomycotina</taxon>
        <taxon>Leotiomycetes</taxon>
        <taxon>Helotiales</taxon>
        <taxon>Sclerotiniaceae</taxon>
        <taxon>Sclerotinia</taxon>
    </lineage>
</organism>
<feature type="region of interest" description="Disordered" evidence="1">
    <location>
        <begin position="51"/>
        <end position="75"/>
    </location>
</feature>
<gene>
    <name evidence="2" type="ORF">SS1G_13343</name>
</gene>
<evidence type="ECO:0000256" key="1">
    <source>
        <dbReference type="SAM" id="MobiDB-lite"/>
    </source>
</evidence>
<evidence type="ECO:0000313" key="2">
    <source>
        <dbReference type="EMBL" id="EDN98484.1"/>
    </source>
</evidence>
<evidence type="ECO:0000313" key="3">
    <source>
        <dbReference type="Proteomes" id="UP000001312"/>
    </source>
</evidence>
<dbReference type="Proteomes" id="UP000001312">
    <property type="component" value="Unassembled WGS sequence"/>
</dbReference>
<dbReference type="RefSeq" id="XP_001585826.1">
    <property type="nucleotide sequence ID" value="XM_001585776.1"/>
</dbReference>